<name>A0ABY6NDM1_RALSL</name>
<dbReference type="EMBL" id="CP085043">
    <property type="protein sequence ID" value="UZF15194.1"/>
    <property type="molecule type" value="Genomic_DNA"/>
</dbReference>
<accession>A0ABY6NDM1</accession>
<evidence type="ECO:0000313" key="1">
    <source>
        <dbReference type="EMBL" id="UZF15194.1"/>
    </source>
</evidence>
<reference evidence="1" key="1">
    <citation type="submission" date="2021-10" db="EMBL/GenBank/DDBJ databases">
        <title>Complete genome sequences of five Ralstonia solancearum strains isolated from sunflower.</title>
        <authorList>
            <person name="She X."/>
            <person name="He Z."/>
        </authorList>
    </citation>
    <scope>NUCLEOTIDE SEQUENCE</scope>
    <source>
        <strain evidence="1">RS638</strain>
    </source>
</reference>
<gene>
    <name evidence="1" type="ORF">LH706_01605</name>
</gene>
<sequence length="156" mass="16971">MSSALIIGDLQARAHTLFAQQTWTGEWKDVRIGANTIAQYNETVYPVEVTNRGAIEERWALIFTNTNEFRVVGESVGQIAVGNTATDLAPVNPETHAPYFTLRAGGWGAGWAAGNVLRLSTAAANFPIWIARTTLQGPATQANDAFQIQIRGDIDR</sequence>
<proteinExistence type="predicted"/>
<organism evidence="1">
    <name type="scientific">Ralstonia solanacearum</name>
    <name type="common">Pseudomonas solanacearum</name>
    <dbReference type="NCBI Taxonomy" id="305"/>
    <lineage>
        <taxon>Bacteria</taxon>
        <taxon>Pseudomonadati</taxon>
        <taxon>Pseudomonadota</taxon>
        <taxon>Betaproteobacteria</taxon>
        <taxon>Burkholderiales</taxon>
        <taxon>Burkholderiaceae</taxon>
        <taxon>Ralstonia</taxon>
        <taxon>Ralstonia solanacearum species complex</taxon>
    </lineage>
</organism>
<protein>
    <submittedName>
        <fullName evidence="1">Uncharacterized protein</fullName>
    </submittedName>
</protein>